<sequence>MDIEAVVWLVLLILLLAAEAVTLGLSTIWFAGGAFAAFAAAVAGAGLTVQLVLFFAVSIILLVFTRPAAMRWLDHKKTRTNARSLIGDTGIVTEEIDNLEGHGQVQVRGQIWTARAVSDDSRVAVGSRVKIEKISGVKLIVKEVRS</sequence>
<evidence type="ECO:0000313" key="7">
    <source>
        <dbReference type="EMBL" id="HIR13582.1"/>
    </source>
</evidence>
<dbReference type="InterPro" id="IPR052165">
    <property type="entry name" value="Membrane_assoc_protease"/>
</dbReference>
<keyword evidence="3 5" id="KW-1133">Transmembrane helix</keyword>
<dbReference type="GO" id="GO:0005886">
    <property type="term" value="C:plasma membrane"/>
    <property type="evidence" value="ECO:0007669"/>
    <property type="project" value="TreeGrafter"/>
</dbReference>
<accession>A0A9D1ADW0</accession>
<comment type="subcellular location">
    <subcellularLocation>
        <location evidence="1">Membrane</location>
        <topology evidence="1">Multi-pass membrane protein</topology>
    </subcellularLocation>
</comment>
<protein>
    <submittedName>
        <fullName evidence="7">NfeD family protein</fullName>
    </submittedName>
</protein>
<evidence type="ECO:0000256" key="3">
    <source>
        <dbReference type="ARBA" id="ARBA00022989"/>
    </source>
</evidence>
<evidence type="ECO:0000313" key="8">
    <source>
        <dbReference type="Proteomes" id="UP000886757"/>
    </source>
</evidence>
<reference evidence="7" key="1">
    <citation type="submission" date="2020-10" db="EMBL/GenBank/DDBJ databases">
        <authorList>
            <person name="Gilroy R."/>
        </authorList>
    </citation>
    <scope>NUCLEOTIDE SEQUENCE</scope>
    <source>
        <strain evidence="7">ChiSjej4B22-8148</strain>
    </source>
</reference>
<evidence type="ECO:0000256" key="1">
    <source>
        <dbReference type="ARBA" id="ARBA00004141"/>
    </source>
</evidence>
<dbReference type="PANTHER" id="PTHR33507">
    <property type="entry name" value="INNER MEMBRANE PROTEIN YBBJ"/>
    <property type="match status" value="1"/>
</dbReference>
<feature type="transmembrane region" description="Helical" evidence="5">
    <location>
        <begin position="36"/>
        <end position="64"/>
    </location>
</feature>
<evidence type="ECO:0000256" key="4">
    <source>
        <dbReference type="ARBA" id="ARBA00023136"/>
    </source>
</evidence>
<dbReference type="EMBL" id="DVGK01000076">
    <property type="protein sequence ID" value="HIR13582.1"/>
    <property type="molecule type" value="Genomic_DNA"/>
</dbReference>
<reference evidence="7" key="2">
    <citation type="journal article" date="2021" name="PeerJ">
        <title>Extensive microbial diversity within the chicken gut microbiome revealed by metagenomics and culture.</title>
        <authorList>
            <person name="Gilroy R."/>
            <person name="Ravi A."/>
            <person name="Getino M."/>
            <person name="Pursley I."/>
            <person name="Horton D.L."/>
            <person name="Alikhan N.F."/>
            <person name="Baker D."/>
            <person name="Gharbi K."/>
            <person name="Hall N."/>
            <person name="Watson M."/>
            <person name="Adriaenssens E.M."/>
            <person name="Foster-Nyarko E."/>
            <person name="Jarju S."/>
            <person name="Secka A."/>
            <person name="Antonio M."/>
            <person name="Oren A."/>
            <person name="Chaudhuri R.R."/>
            <person name="La Ragione R."/>
            <person name="Hildebrand F."/>
            <person name="Pallen M.J."/>
        </authorList>
    </citation>
    <scope>NUCLEOTIDE SEQUENCE</scope>
    <source>
        <strain evidence="7">ChiSjej4B22-8148</strain>
    </source>
</reference>
<evidence type="ECO:0000256" key="5">
    <source>
        <dbReference type="SAM" id="Phobius"/>
    </source>
</evidence>
<comment type="caution">
    <text evidence="7">The sequence shown here is derived from an EMBL/GenBank/DDBJ whole genome shotgun (WGS) entry which is preliminary data.</text>
</comment>
<dbReference type="Gene3D" id="2.40.50.140">
    <property type="entry name" value="Nucleic acid-binding proteins"/>
    <property type="match status" value="1"/>
</dbReference>
<evidence type="ECO:0000259" key="6">
    <source>
        <dbReference type="Pfam" id="PF01957"/>
    </source>
</evidence>
<proteinExistence type="predicted"/>
<keyword evidence="4 5" id="KW-0472">Membrane</keyword>
<gene>
    <name evidence="7" type="ORF">IAB31_06635</name>
</gene>
<evidence type="ECO:0000256" key="2">
    <source>
        <dbReference type="ARBA" id="ARBA00022692"/>
    </source>
</evidence>
<dbReference type="InterPro" id="IPR012340">
    <property type="entry name" value="NA-bd_OB-fold"/>
</dbReference>
<dbReference type="AlphaFoldDB" id="A0A9D1ADW0"/>
<dbReference type="SUPFAM" id="SSF141322">
    <property type="entry name" value="NfeD domain-like"/>
    <property type="match status" value="1"/>
</dbReference>
<keyword evidence="2 5" id="KW-0812">Transmembrane</keyword>
<dbReference type="InterPro" id="IPR002810">
    <property type="entry name" value="NfeD-like_C"/>
</dbReference>
<organism evidence="7 8">
    <name type="scientific">Candidatus Choladousia intestinavium</name>
    <dbReference type="NCBI Taxonomy" id="2840727"/>
    <lineage>
        <taxon>Bacteria</taxon>
        <taxon>Bacillati</taxon>
        <taxon>Bacillota</taxon>
        <taxon>Clostridia</taxon>
        <taxon>Lachnospirales</taxon>
        <taxon>Lachnospiraceae</taxon>
        <taxon>Lachnospiraceae incertae sedis</taxon>
        <taxon>Candidatus Choladousia</taxon>
    </lineage>
</organism>
<name>A0A9D1ADW0_9FIRM</name>
<feature type="domain" description="NfeD-like C-terminal" evidence="6">
    <location>
        <begin position="84"/>
        <end position="142"/>
    </location>
</feature>
<dbReference type="Proteomes" id="UP000886757">
    <property type="component" value="Unassembled WGS sequence"/>
</dbReference>
<dbReference type="Pfam" id="PF01957">
    <property type="entry name" value="NfeD"/>
    <property type="match status" value="1"/>
</dbReference>
<dbReference type="PANTHER" id="PTHR33507:SF3">
    <property type="entry name" value="INNER MEMBRANE PROTEIN YBBJ"/>
    <property type="match status" value="1"/>
</dbReference>